<evidence type="ECO:0000313" key="1">
    <source>
        <dbReference type="EMBL" id="OGY26240.1"/>
    </source>
</evidence>
<gene>
    <name evidence="1" type="ORF">A2Z24_01660</name>
</gene>
<organism evidence="1 2">
    <name type="scientific">Candidatus Woykebacteria bacterium RBG_16_44_10</name>
    <dbReference type="NCBI Taxonomy" id="1802597"/>
    <lineage>
        <taxon>Bacteria</taxon>
        <taxon>Candidatus Woykeibacteriota</taxon>
    </lineage>
</organism>
<comment type="caution">
    <text evidence="1">The sequence shown here is derived from an EMBL/GenBank/DDBJ whole genome shotgun (WGS) entry which is preliminary data.</text>
</comment>
<proteinExistence type="predicted"/>
<reference evidence="1 2" key="1">
    <citation type="journal article" date="2016" name="Nat. Commun.">
        <title>Thousands of microbial genomes shed light on interconnected biogeochemical processes in an aquifer system.</title>
        <authorList>
            <person name="Anantharaman K."/>
            <person name="Brown C.T."/>
            <person name="Hug L.A."/>
            <person name="Sharon I."/>
            <person name="Castelle C.J."/>
            <person name="Probst A.J."/>
            <person name="Thomas B.C."/>
            <person name="Singh A."/>
            <person name="Wilkins M.J."/>
            <person name="Karaoz U."/>
            <person name="Brodie E.L."/>
            <person name="Williams K.H."/>
            <person name="Hubbard S.S."/>
            <person name="Banfield J.F."/>
        </authorList>
    </citation>
    <scope>NUCLEOTIDE SEQUENCE [LARGE SCALE GENOMIC DNA]</scope>
</reference>
<dbReference type="EMBL" id="MHCT01000013">
    <property type="protein sequence ID" value="OGY26240.1"/>
    <property type="molecule type" value="Genomic_DNA"/>
</dbReference>
<accession>A0A1G1WFK5</accession>
<name>A0A1G1WFK5_9BACT</name>
<sequence>MNTAKPRLISWSTPAGITEEILKICRSLSEVGPPAFVVVKPHPLAITYNCYDNVERVVEKEGGEAVVGWAIYEDPLAFQFIHHLIWVDPSGNLVDVTPNEICREQVLFIPLEKQPAEVVTPVPSNFFARVEDPAVEELLKIFEDEIRLYRRYHNKSTGEPCIPSPALRNLRVRFSKIAPRIKRLRQEAIA</sequence>
<protein>
    <submittedName>
        <fullName evidence="1">Uncharacterized protein</fullName>
    </submittedName>
</protein>
<dbReference type="STRING" id="1802597.A2Z24_01660"/>
<dbReference type="AlphaFoldDB" id="A0A1G1WFK5"/>
<dbReference type="Proteomes" id="UP000177588">
    <property type="component" value="Unassembled WGS sequence"/>
</dbReference>
<evidence type="ECO:0000313" key="2">
    <source>
        <dbReference type="Proteomes" id="UP000177588"/>
    </source>
</evidence>